<dbReference type="RefSeq" id="WP_249096697.1">
    <property type="nucleotide sequence ID" value="NZ_JAMAST010000001.1"/>
</dbReference>
<dbReference type="PANTHER" id="PTHR42798">
    <property type="entry name" value="LIPOPROTEIN-RELEASING SYSTEM ATP-BINDING PROTEIN LOLD"/>
    <property type="match status" value="1"/>
</dbReference>
<dbReference type="SMART" id="SM00382">
    <property type="entry name" value="AAA"/>
    <property type="match status" value="1"/>
</dbReference>
<evidence type="ECO:0000256" key="4">
    <source>
        <dbReference type="ARBA" id="ARBA00022840"/>
    </source>
</evidence>
<dbReference type="PANTHER" id="PTHR42798:SF7">
    <property type="entry name" value="ALPHA-D-RIBOSE 1-METHYLPHOSPHONATE 5-TRIPHOSPHATE SYNTHASE SUBUNIT PHNL"/>
    <property type="match status" value="1"/>
</dbReference>
<comment type="similarity">
    <text evidence="1">Belongs to the ABC transporter superfamily.</text>
</comment>
<dbReference type="EMBL" id="JAMAST010000001">
    <property type="protein sequence ID" value="MCL1630766.1"/>
    <property type="molecule type" value="Genomic_DNA"/>
</dbReference>
<accession>A0ABT0M7D7</accession>
<dbReference type="InterPro" id="IPR017911">
    <property type="entry name" value="MacB-like_ATP-bd"/>
</dbReference>
<evidence type="ECO:0000256" key="1">
    <source>
        <dbReference type="ARBA" id="ARBA00005417"/>
    </source>
</evidence>
<keyword evidence="2" id="KW-0813">Transport</keyword>
<name>A0ABT0M7D7_9BACL</name>
<organism evidence="6 7">
    <name type="scientific">Sporolactobacillus mangiferae</name>
    <dbReference type="NCBI Taxonomy" id="2940498"/>
    <lineage>
        <taxon>Bacteria</taxon>
        <taxon>Bacillati</taxon>
        <taxon>Bacillota</taxon>
        <taxon>Bacilli</taxon>
        <taxon>Bacillales</taxon>
        <taxon>Sporolactobacillaceae</taxon>
        <taxon>Sporolactobacillus</taxon>
    </lineage>
</organism>
<dbReference type="InterPro" id="IPR027417">
    <property type="entry name" value="P-loop_NTPase"/>
</dbReference>
<dbReference type="Proteomes" id="UP001203004">
    <property type="component" value="Unassembled WGS sequence"/>
</dbReference>
<dbReference type="SUPFAM" id="SSF52540">
    <property type="entry name" value="P-loop containing nucleoside triphosphate hydrolases"/>
    <property type="match status" value="1"/>
</dbReference>
<protein>
    <submittedName>
        <fullName evidence="6">ABC transporter ATP-binding protein</fullName>
    </submittedName>
</protein>
<gene>
    <name evidence="6" type="ORF">M3N64_02195</name>
</gene>
<dbReference type="GO" id="GO:0005524">
    <property type="term" value="F:ATP binding"/>
    <property type="evidence" value="ECO:0007669"/>
    <property type="project" value="UniProtKB-KW"/>
</dbReference>
<evidence type="ECO:0000313" key="7">
    <source>
        <dbReference type="Proteomes" id="UP001203004"/>
    </source>
</evidence>
<sequence length="252" mass="28356">MLLQVSHLQKIFQTRFSKEKTTALRDVNFSVEEGEYIAIMGESGSGKTTLLNILATLEKPTSGSVLLSGRDVTKIKENKLAEFRRSHLGFVFQDFNLLDTLSIRDNIYLPLVLGRKKIHVMEERLEKLAPRLAITDLLSKQPFELSGGQKQRVAITRALITEPDIVLADEPTAALDFKNSERLLTLLEEINATGQTILMVTHSAIAASHAKRVLFIKDGLIFHQLYRANRESSDFMQEISMTMTNLLGTEVR</sequence>
<comment type="caution">
    <text evidence="6">The sequence shown here is derived from an EMBL/GenBank/DDBJ whole genome shotgun (WGS) entry which is preliminary data.</text>
</comment>
<keyword evidence="7" id="KW-1185">Reference proteome</keyword>
<keyword evidence="4 6" id="KW-0067">ATP-binding</keyword>
<proteinExistence type="inferred from homology"/>
<reference evidence="6 7" key="1">
    <citation type="submission" date="2022-05" db="EMBL/GenBank/DDBJ databases">
        <title>Sporolactobacillus sp nov CPB3-1, isolated from tree bark (Mangifera indica L.).</title>
        <authorList>
            <person name="Phuengjayaem S."/>
            <person name="Tanasupawat S."/>
        </authorList>
    </citation>
    <scope>NUCLEOTIDE SEQUENCE [LARGE SCALE GENOMIC DNA]</scope>
    <source>
        <strain evidence="6 7">CPB3-1</strain>
    </source>
</reference>
<dbReference type="Gene3D" id="3.40.50.300">
    <property type="entry name" value="P-loop containing nucleotide triphosphate hydrolases"/>
    <property type="match status" value="1"/>
</dbReference>
<keyword evidence="3" id="KW-0547">Nucleotide-binding</keyword>
<dbReference type="PROSITE" id="PS50893">
    <property type="entry name" value="ABC_TRANSPORTER_2"/>
    <property type="match status" value="1"/>
</dbReference>
<dbReference type="Pfam" id="PF00005">
    <property type="entry name" value="ABC_tran"/>
    <property type="match status" value="1"/>
</dbReference>
<evidence type="ECO:0000313" key="6">
    <source>
        <dbReference type="EMBL" id="MCL1630766.1"/>
    </source>
</evidence>
<evidence type="ECO:0000259" key="5">
    <source>
        <dbReference type="PROSITE" id="PS50893"/>
    </source>
</evidence>
<dbReference type="InterPro" id="IPR003593">
    <property type="entry name" value="AAA+_ATPase"/>
</dbReference>
<feature type="domain" description="ABC transporter" evidence="5">
    <location>
        <begin position="3"/>
        <end position="243"/>
    </location>
</feature>
<evidence type="ECO:0000256" key="3">
    <source>
        <dbReference type="ARBA" id="ARBA00022741"/>
    </source>
</evidence>
<dbReference type="InterPro" id="IPR003439">
    <property type="entry name" value="ABC_transporter-like_ATP-bd"/>
</dbReference>
<dbReference type="CDD" id="cd03255">
    <property type="entry name" value="ABC_MJ0796_LolCDE_FtsE"/>
    <property type="match status" value="1"/>
</dbReference>
<evidence type="ECO:0000256" key="2">
    <source>
        <dbReference type="ARBA" id="ARBA00022448"/>
    </source>
</evidence>